<evidence type="ECO:0000313" key="3">
    <source>
        <dbReference type="Proteomes" id="UP001215151"/>
    </source>
</evidence>
<feature type="compositionally biased region" description="Low complexity" evidence="1">
    <location>
        <begin position="726"/>
        <end position="742"/>
    </location>
</feature>
<feature type="region of interest" description="Disordered" evidence="1">
    <location>
        <begin position="360"/>
        <end position="400"/>
    </location>
</feature>
<feature type="compositionally biased region" description="Low complexity" evidence="1">
    <location>
        <begin position="257"/>
        <end position="274"/>
    </location>
</feature>
<feature type="region of interest" description="Disordered" evidence="1">
    <location>
        <begin position="674"/>
        <end position="710"/>
    </location>
</feature>
<feature type="region of interest" description="Disordered" evidence="1">
    <location>
        <begin position="499"/>
        <end position="521"/>
    </location>
</feature>
<feature type="region of interest" description="Disordered" evidence="1">
    <location>
        <begin position="254"/>
        <end position="283"/>
    </location>
</feature>
<dbReference type="EMBL" id="JAPEVG010000115">
    <property type="protein sequence ID" value="KAJ8482413.1"/>
    <property type="molecule type" value="Genomic_DNA"/>
</dbReference>
<proteinExistence type="predicted"/>
<keyword evidence="3" id="KW-1185">Reference proteome</keyword>
<comment type="caution">
    <text evidence="2">The sequence shown here is derived from an EMBL/GenBank/DDBJ whole genome shotgun (WGS) entry which is preliminary data.</text>
</comment>
<feature type="region of interest" description="Disordered" evidence="1">
    <location>
        <begin position="1"/>
        <end position="44"/>
    </location>
</feature>
<organism evidence="2 3">
    <name type="scientific">Trametes cubensis</name>
    <dbReference type="NCBI Taxonomy" id="1111947"/>
    <lineage>
        <taxon>Eukaryota</taxon>
        <taxon>Fungi</taxon>
        <taxon>Dikarya</taxon>
        <taxon>Basidiomycota</taxon>
        <taxon>Agaricomycotina</taxon>
        <taxon>Agaricomycetes</taxon>
        <taxon>Polyporales</taxon>
        <taxon>Polyporaceae</taxon>
        <taxon>Trametes</taxon>
    </lineage>
</organism>
<dbReference type="Gene3D" id="1.10.150.50">
    <property type="entry name" value="Transcription Factor, Ets-1"/>
    <property type="match status" value="1"/>
</dbReference>
<feature type="region of interest" description="Disordered" evidence="1">
    <location>
        <begin position="615"/>
        <end position="645"/>
    </location>
</feature>
<sequence length="792" mass="83149">MANSRTLPTPPPVPSIPLSPNKKDPALKPNPHPYAIKTTSTALLTRSSSGYNVNATRHYYVPLSPNATRSDSSRGHRSTKSLNSMSESPTREAPRPLPIPPALDTPGDRKAGSGPGGYVSADEVASGSAPRRRPRRSETMPIIPLPTQSLLIPAPSVEDLPDNPKLWTPSQLATYLTTALRVTSGGKPGEVESIGLPPLVAKDIAAFVKSARIGGRTFLRMNEEDLEALGMNRKWRQALLAALRNLRQNVLKGRIWGPDGSPTSTPSPESESPDQIFSNAGFNSSASSLSSSSSVSAEDDYVDAQGAALGRSKARRYRNGRVRGMVETFERSGSFSSEGGLEEVDTGLTDARADLRRWARQEGQTTGQSLTLEESPSPSRRRPLPIPPTHAGASSGPLVDHEEEPTMEALLANLEKSQPVTGARAWEEMDLEPGVTVKRIPSNESETNVSVSIDKTDRTLVGSKGASSLGSGRGSGGSNKGKPERRVVTAIFAPALSAAAPTADSSMSTEPPTAPQTIPPSVDVPVSAAVFVDEATASISAAQEQAQSRPLPPLPDLPDGLALPATQSVEAHEDDEQSQLEHLLEAEIMATRALLDTFRARLEVVEQKVAELEAHRRETDANGDAGTPNELTSTSSGPGGRISVEIGVQSPSSAVALVDAEVQSDAVMSLDVQVPPSSDVASGSSGQADASAGNIVPSSSGHNRSSPPSALQAVIPDVVRRLQSSTGLFSSSAGSAPEPGAVSRRKDEEEQPSTVSDLPSYVFLVGLGVCAVVLQVVLRKVVGRGAVSGFRP</sequence>
<feature type="compositionally biased region" description="Pro residues" evidence="1">
    <location>
        <begin position="8"/>
        <end position="17"/>
    </location>
</feature>
<accession>A0AAD7XDQ7</accession>
<feature type="region of interest" description="Disordered" evidence="1">
    <location>
        <begin position="726"/>
        <end position="753"/>
    </location>
</feature>
<dbReference type="InterPro" id="IPR013761">
    <property type="entry name" value="SAM/pointed_sf"/>
</dbReference>
<reference evidence="2" key="1">
    <citation type="submission" date="2022-11" db="EMBL/GenBank/DDBJ databases">
        <title>Genome Sequence of Cubamyces cubensis.</title>
        <authorList>
            <person name="Buettner E."/>
        </authorList>
    </citation>
    <scope>NUCLEOTIDE SEQUENCE</scope>
    <source>
        <strain evidence="2">MPL-01</strain>
    </source>
</reference>
<feature type="compositionally biased region" description="Polar residues" evidence="1">
    <location>
        <begin position="362"/>
        <end position="374"/>
    </location>
</feature>
<dbReference type="Proteomes" id="UP001215151">
    <property type="component" value="Unassembled WGS sequence"/>
</dbReference>
<feature type="region of interest" description="Disordered" evidence="1">
    <location>
        <begin position="437"/>
        <end position="484"/>
    </location>
</feature>
<gene>
    <name evidence="2" type="ORF">ONZ51_g5368</name>
</gene>
<evidence type="ECO:0008006" key="4">
    <source>
        <dbReference type="Google" id="ProtNLM"/>
    </source>
</evidence>
<evidence type="ECO:0000313" key="2">
    <source>
        <dbReference type="EMBL" id="KAJ8482413.1"/>
    </source>
</evidence>
<name>A0AAD7XDQ7_9APHY</name>
<feature type="compositionally biased region" description="Polar residues" evidence="1">
    <location>
        <begin position="442"/>
        <end position="453"/>
    </location>
</feature>
<feature type="region of interest" description="Disordered" evidence="1">
    <location>
        <begin position="62"/>
        <end position="140"/>
    </location>
</feature>
<feature type="region of interest" description="Disordered" evidence="1">
    <location>
        <begin position="541"/>
        <end position="562"/>
    </location>
</feature>
<feature type="compositionally biased region" description="Low complexity" evidence="1">
    <location>
        <begin position="674"/>
        <end position="709"/>
    </location>
</feature>
<evidence type="ECO:0000256" key="1">
    <source>
        <dbReference type="SAM" id="MobiDB-lite"/>
    </source>
</evidence>
<dbReference type="AlphaFoldDB" id="A0AAD7XDQ7"/>
<protein>
    <recommendedName>
        <fullName evidence="4">SAM domain-containing protein</fullName>
    </recommendedName>
</protein>